<reference evidence="2 3" key="1">
    <citation type="submission" date="2014-04" db="EMBL/GenBank/DDBJ databases">
        <authorList>
            <consortium name="DOE Joint Genome Institute"/>
            <person name="Kuo A."/>
            <person name="Kohler A."/>
            <person name="Costa M.D."/>
            <person name="Nagy L.G."/>
            <person name="Floudas D."/>
            <person name="Copeland A."/>
            <person name="Barry K.W."/>
            <person name="Cichocki N."/>
            <person name="Veneault-Fourrey C."/>
            <person name="LaButti K."/>
            <person name="Lindquist E.A."/>
            <person name="Lipzen A."/>
            <person name="Lundell T."/>
            <person name="Morin E."/>
            <person name="Murat C."/>
            <person name="Sun H."/>
            <person name="Tunlid A."/>
            <person name="Henrissat B."/>
            <person name="Grigoriev I.V."/>
            <person name="Hibbett D.S."/>
            <person name="Martin F."/>
            <person name="Nordberg H.P."/>
            <person name="Cantor M.N."/>
            <person name="Hua S.X."/>
        </authorList>
    </citation>
    <scope>NUCLEOTIDE SEQUENCE [LARGE SCALE GENOMIC DNA]</scope>
    <source>
        <strain evidence="2 3">441</strain>
    </source>
</reference>
<evidence type="ECO:0000313" key="3">
    <source>
        <dbReference type="Proteomes" id="UP000054018"/>
    </source>
</evidence>
<reference evidence="3" key="2">
    <citation type="submission" date="2015-01" db="EMBL/GenBank/DDBJ databases">
        <title>Evolutionary Origins and Diversification of the Mycorrhizal Mutualists.</title>
        <authorList>
            <consortium name="DOE Joint Genome Institute"/>
            <consortium name="Mycorrhizal Genomics Consortium"/>
            <person name="Kohler A."/>
            <person name="Kuo A."/>
            <person name="Nagy L.G."/>
            <person name="Floudas D."/>
            <person name="Copeland A."/>
            <person name="Barry K.W."/>
            <person name="Cichocki N."/>
            <person name="Veneault-Fourrey C."/>
            <person name="LaButti K."/>
            <person name="Lindquist E.A."/>
            <person name="Lipzen A."/>
            <person name="Lundell T."/>
            <person name="Morin E."/>
            <person name="Murat C."/>
            <person name="Riley R."/>
            <person name="Ohm R."/>
            <person name="Sun H."/>
            <person name="Tunlid A."/>
            <person name="Henrissat B."/>
            <person name="Grigoriev I.V."/>
            <person name="Hibbett D.S."/>
            <person name="Martin F."/>
        </authorList>
    </citation>
    <scope>NUCLEOTIDE SEQUENCE [LARGE SCALE GENOMIC DNA]</scope>
    <source>
        <strain evidence="3">441</strain>
    </source>
</reference>
<protein>
    <submittedName>
        <fullName evidence="2">Unplaced genomic scaffold scaffold_66, whole genome shotgun sequence</fullName>
    </submittedName>
</protein>
<dbReference type="HOGENOM" id="CLU_1787591_0_0_1"/>
<feature type="region of interest" description="Disordered" evidence="1">
    <location>
        <begin position="55"/>
        <end position="99"/>
    </location>
</feature>
<organism evidence="2 3">
    <name type="scientific">Pisolithus microcarpus 441</name>
    <dbReference type="NCBI Taxonomy" id="765257"/>
    <lineage>
        <taxon>Eukaryota</taxon>
        <taxon>Fungi</taxon>
        <taxon>Dikarya</taxon>
        <taxon>Basidiomycota</taxon>
        <taxon>Agaricomycotina</taxon>
        <taxon>Agaricomycetes</taxon>
        <taxon>Agaricomycetidae</taxon>
        <taxon>Boletales</taxon>
        <taxon>Sclerodermatineae</taxon>
        <taxon>Pisolithaceae</taxon>
        <taxon>Pisolithus</taxon>
    </lineage>
</organism>
<dbReference type="Proteomes" id="UP000054018">
    <property type="component" value="Unassembled WGS sequence"/>
</dbReference>
<keyword evidence="3" id="KW-1185">Reference proteome</keyword>
<name>A0A0C9Z653_9AGAM</name>
<dbReference type="EMBL" id="KN833750">
    <property type="protein sequence ID" value="KIK21579.1"/>
    <property type="molecule type" value="Genomic_DNA"/>
</dbReference>
<sequence>MGTTPTVTKKNKQCAATERWLSQPGYEVFSVCHLTKSLTPEFRVREEQREKARLRAARNRTRKHTIDNEDTTCNPIPTSADGSPLDSQPNSCLHPSAHSEIPPLEKMRQLIADWQSEWGAESTWPKKFYEQLKPTLKMADDFCGF</sequence>
<dbReference type="AlphaFoldDB" id="A0A0C9Z653"/>
<feature type="compositionally biased region" description="Polar residues" evidence="1">
    <location>
        <begin position="71"/>
        <end position="93"/>
    </location>
</feature>
<evidence type="ECO:0000313" key="2">
    <source>
        <dbReference type="EMBL" id="KIK21579.1"/>
    </source>
</evidence>
<accession>A0A0C9Z653</accession>
<gene>
    <name evidence="2" type="ORF">PISMIDRAFT_12204</name>
</gene>
<dbReference type="OrthoDB" id="2665685at2759"/>
<proteinExistence type="predicted"/>
<evidence type="ECO:0000256" key="1">
    <source>
        <dbReference type="SAM" id="MobiDB-lite"/>
    </source>
</evidence>